<evidence type="ECO:0000313" key="4">
    <source>
        <dbReference type="EMBL" id="KAF7851521.1"/>
    </source>
</evidence>
<dbReference type="Proteomes" id="UP000806378">
    <property type="component" value="Unassembled WGS sequence"/>
</dbReference>
<evidence type="ECO:0000256" key="1">
    <source>
        <dbReference type="ARBA" id="ARBA00010609"/>
    </source>
</evidence>
<dbReference type="Pfam" id="PF07732">
    <property type="entry name" value="Cu-oxidase_3"/>
    <property type="match status" value="1"/>
</dbReference>
<dbReference type="EMBL" id="MU089538">
    <property type="protein sequence ID" value="KAF7851521.1"/>
    <property type="molecule type" value="Genomic_DNA"/>
</dbReference>
<dbReference type="SUPFAM" id="SSF49503">
    <property type="entry name" value="Cupredoxins"/>
    <property type="match status" value="1"/>
</dbReference>
<protein>
    <recommendedName>
        <fullName evidence="3">Plastocyanin-like domain-containing protein</fullName>
    </recommendedName>
</protein>
<dbReference type="GO" id="GO:0005507">
    <property type="term" value="F:copper ion binding"/>
    <property type="evidence" value="ECO:0007669"/>
    <property type="project" value="InterPro"/>
</dbReference>
<accession>A0A8T0CVB2</accession>
<dbReference type="InterPro" id="IPR011707">
    <property type="entry name" value="Cu-oxidase-like_N"/>
</dbReference>
<keyword evidence="5" id="KW-1185">Reference proteome</keyword>
<comment type="similarity">
    <text evidence="1">Belongs to the multicopper oxidase family.</text>
</comment>
<dbReference type="InterPro" id="IPR045087">
    <property type="entry name" value="Cu-oxidase_fam"/>
</dbReference>
<keyword evidence="2" id="KW-0732">Signal</keyword>
<dbReference type="GO" id="GO:0016491">
    <property type="term" value="F:oxidoreductase activity"/>
    <property type="evidence" value="ECO:0007669"/>
    <property type="project" value="TreeGrafter"/>
</dbReference>
<dbReference type="InterPro" id="IPR008972">
    <property type="entry name" value="Cupredoxin"/>
</dbReference>
<evidence type="ECO:0000256" key="2">
    <source>
        <dbReference type="SAM" id="SignalP"/>
    </source>
</evidence>
<dbReference type="OrthoDB" id="1720885at2759"/>
<feature type="signal peptide" evidence="2">
    <location>
        <begin position="1"/>
        <end position="24"/>
    </location>
</feature>
<organism evidence="4 5">
    <name type="scientific">Corymbia citriodora subsp. variegata</name>
    <dbReference type="NCBI Taxonomy" id="360336"/>
    <lineage>
        <taxon>Eukaryota</taxon>
        <taxon>Viridiplantae</taxon>
        <taxon>Streptophyta</taxon>
        <taxon>Embryophyta</taxon>
        <taxon>Tracheophyta</taxon>
        <taxon>Spermatophyta</taxon>
        <taxon>Magnoliopsida</taxon>
        <taxon>eudicotyledons</taxon>
        <taxon>Gunneridae</taxon>
        <taxon>Pentapetalae</taxon>
        <taxon>rosids</taxon>
        <taxon>malvids</taxon>
        <taxon>Myrtales</taxon>
        <taxon>Myrtaceae</taxon>
        <taxon>Myrtoideae</taxon>
        <taxon>Eucalypteae</taxon>
        <taxon>Corymbia</taxon>
    </lineage>
</organism>
<dbReference type="Gene3D" id="2.60.40.420">
    <property type="entry name" value="Cupredoxins - blue copper proteins"/>
    <property type="match status" value="1"/>
</dbReference>
<feature type="chain" id="PRO_5035860606" description="Plastocyanin-like domain-containing protein" evidence="2">
    <location>
        <begin position="25"/>
        <end position="137"/>
    </location>
</feature>
<sequence>MPRRVRRLIRWLLWLCAFMGSAEPRLLPFRWNVEQMVDPNHMLVIAINGKQTAPTIQARQGDTIVVEIRNSLKRELKIQWQGLVKVQNQRCNGMHRPILAGQTVTYCLASNQAGKYFYQSESKLQTDAGLKGLIVVL</sequence>
<name>A0A8T0CVB2_CORYI</name>
<dbReference type="Gramene" id="rna-gnl|WGS:JABURB|Cocit.L3763.1">
    <property type="protein sequence ID" value="cds-KAF7851521.1"/>
    <property type="gene ID" value="gene-BT93_L3763"/>
</dbReference>
<dbReference type="AlphaFoldDB" id="A0A8T0CVB2"/>
<evidence type="ECO:0000259" key="3">
    <source>
        <dbReference type="Pfam" id="PF07732"/>
    </source>
</evidence>
<feature type="domain" description="Plastocyanin-like" evidence="3">
    <location>
        <begin position="42"/>
        <end position="136"/>
    </location>
</feature>
<proteinExistence type="inferred from homology"/>
<dbReference type="PANTHER" id="PTHR11709:SF218">
    <property type="entry name" value="L-ASCORBATE OXIDASE"/>
    <property type="match status" value="1"/>
</dbReference>
<reference evidence="4" key="1">
    <citation type="submission" date="2020-05" db="EMBL/GenBank/DDBJ databases">
        <title>WGS assembly of Corymbia citriodora subspecies variegata.</title>
        <authorList>
            <person name="Barry K."/>
            <person name="Hundley H."/>
            <person name="Shu S."/>
            <person name="Jenkins J."/>
            <person name="Grimwood J."/>
            <person name="Baten A."/>
        </authorList>
    </citation>
    <scope>NUCLEOTIDE SEQUENCE</scope>
    <source>
        <strain evidence="4">CV2-018</strain>
    </source>
</reference>
<dbReference type="PANTHER" id="PTHR11709">
    <property type="entry name" value="MULTI-COPPER OXIDASE"/>
    <property type="match status" value="1"/>
</dbReference>
<comment type="caution">
    <text evidence="4">The sequence shown here is derived from an EMBL/GenBank/DDBJ whole genome shotgun (WGS) entry which is preliminary data.</text>
</comment>
<gene>
    <name evidence="4" type="ORF">BT93_L3763</name>
</gene>
<evidence type="ECO:0000313" key="5">
    <source>
        <dbReference type="Proteomes" id="UP000806378"/>
    </source>
</evidence>